<keyword evidence="2" id="KW-1185">Reference proteome</keyword>
<gene>
    <name evidence="1" type="ORF">FIBRA_08845</name>
</gene>
<dbReference type="RefSeq" id="XP_012185851.1">
    <property type="nucleotide sequence ID" value="XM_012330461.1"/>
</dbReference>
<dbReference type="GeneID" id="24101468"/>
<dbReference type="AlphaFoldDB" id="J4GID1"/>
<evidence type="ECO:0000313" key="1">
    <source>
        <dbReference type="EMBL" id="CCM06568.1"/>
    </source>
</evidence>
<organism evidence="1 2">
    <name type="scientific">Fibroporia radiculosa</name>
    <dbReference type="NCBI Taxonomy" id="599839"/>
    <lineage>
        <taxon>Eukaryota</taxon>
        <taxon>Fungi</taxon>
        <taxon>Dikarya</taxon>
        <taxon>Basidiomycota</taxon>
        <taxon>Agaricomycotina</taxon>
        <taxon>Agaricomycetes</taxon>
        <taxon>Polyporales</taxon>
        <taxon>Fibroporiaceae</taxon>
        <taxon>Fibroporia</taxon>
    </lineage>
</organism>
<evidence type="ECO:0000313" key="2">
    <source>
        <dbReference type="Proteomes" id="UP000006352"/>
    </source>
</evidence>
<dbReference type="EMBL" id="HE797397">
    <property type="protein sequence ID" value="CCM06568.1"/>
    <property type="molecule type" value="Genomic_DNA"/>
</dbReference>
<dbReference type="HOGENOM" id="CLU_2210075_0_0_1"/>
<sequence>MSKFRLVLNKDILSNENLPKPRARRPRHVEMHDANAVVRLNYALPLSVHSVLFRIARPAAFVIGEVVHDMVSQSGGRRPLRWAVELRVTPTPHPDLRQWHQSIFGTT</sequence>
<dbReference type="Proteomes" id="UP000006352">
    <property type="component" value="Unassembled WGS sequence"/>
</dbReference>
<reference evidence="1 2" key="1">
    <citation type="journal article" date="2012" name="Appl. Environ. Microbiol.">
        <title>Short-read sequencing for genomic analysis of the brown rot fungus Fibroporia radiculosa.</title>
        <authorList>
            <person name="Tang J.D."/>
            <person name="Perkins A.D."/>
            <person name="Sonstegard T.S."/>
            <person name="Schroeder S.G."/>
            <person name="Burgess S.C."/>
            <person name="Diehl S.V."/>
        </authorList>
    </citation>
    <scope>NUCLEOTIDE SEQUENCE [LARGE SCALE GENOMIC DNA]</scope>
    <source>
        <strain evidence="1 2">TFFH 294</strain>
    </source>
</reference>
<accession>J4GID1</accession>
<protein>
    <submittedName>
        <fullName evidence="1">Uncharacterized protein</fullName>
    </submittedName>
</protein>
<dbReference type="InParanoid" id="J4GID1"/>
<name>J4GID1_9APHY</name>
<proteinExistence type="predicted"/>